<keyword evidence="6" id="KW-1185">Reference proteome</keyword>
<evidence type="ECO:0000313" key="5">
    <source>
        <dbReference type="EMBL" id="KDO29201.1"/>
    </source>
</evidence>
<dbReference type="PANTHER" id="PTHR48024">
    <property type="entry name" value="GEO13361P1-RELATED"/>
    <property type="match status" value="1"/>
</dbReference>
<dbReference type="GO" id="GO:0005634">
    <property type="term" value="C:nucleus"/>
    <property type="evidence" value="ECO:0007669"/>
    <property type="project" value="TreeGrafter"/>
</dbReference>
<dbReference type="InterPro" id="IPR012677">
    <property type="entry name" value="Nucleotide-bd_a/b_plait_sf"/>
</dbReference>
<dbReference type="EMBL" id="KK583207">
    <property type="protein sequence ID" value="KDO29201.1"/>
    <property type="molecule type" value="Genomic_DNA"/>
</dbReference>
<reference evidence="5 6" key="1">
    <citation type="journal article" date="2013" name="PLoS Genet.">
        <title>Distinctive expansion of potential virulence genes in the genome of the oomycete fish pathogen Saprolegnia parasitica.</title>
        <authorList>
            <person name="Jiang R.H."/>
            <person name="de Bruijn I."/>
            <person name="Haas B.J."/>
            <person name="Belmonte R."/>
            <person name="Lobach L."/>
            <person name="Christie J."/>
            <person name="van den Ackerveken G."/>
            <person name="Bottin A."/>
            <person name="Bulone V."/>
            <person name="Diaz-Moreno S.M."/>
            <person name="Dumas B."/>
            <person name="Fan L."/>
            <person name="Gaulin E."/>
            <person name="Govers F."/>
            <person name="Grenville-Briggs L.J."/>
            <person name="Horner N.R."/>
            <person name="Levin J.Z."/>
            <person name="Mammella M."/>
            <person name="Meijer H.J."/>
            <person name="Morris P."/>
            <person name="Nusbaum C."/>
            <person name="Oome S."/>
            <person name="Phillips A.J."/>
            <person name="van Rooyen D."/>
            <person name="Rzeszutek E."/>
            <person name="Saraiva M."/>
            <person name="Secombes C.J."/>
            <person name="Seidl M.F."/>
            <person name="Snel B."/>
            <person name="Stassen J.H."/>
            <person name="Sykes S."/>
            <person name="Tripathy S."/>
            <person name="van den Berg H."/>
            <person name="Vega-Arreguin J.C."/>
            <person name="Wawra S."/>
            <person name="Young S.K."/>
            <person name="Zeng Q."/>
            <person name="Dieguez-Uribeondo J."/>
            <person name="Russ C."/>
            <person name="Tyler B.M."/>
            <person name="van West P."/>
        </authorList>
    </citation>
    <scope>NUCLEOTIDE SEQUENCE [LARGE SCALE GENOMIC DNA]</scope>
    <source>
        <strain evidence="5 6">CBS 223.65</strain>
    </source>
</reference>
<feature type="domain" description="RRM" evidence="4">
    <location>
        <begin position="67"/>
        <end position="159"/>
    </location>
</feature>
<feature type="region of interest" description="Disordered" evidence="3">
    <location>
        <begin position="277"/>
        <end position="312"/>
    </location>
</feature>
<evidence type="ECO:0000313" key="6">
    <source>
        <dbReference type="Proteomes" id="UP000030745"/>
    </source>
</evidence>
<feature type="domain" description="RRM" evidence="4">
    <location>
        <begin position="202"/>
        <end position="279"/>
    </location>
</feature>
<dbReference type="STRING" id="695850.A0A067CRS6"/>
<feature type="region of interest" description="Disordered" evidence="3">
    <location>
        <begin position="143"/>
        <end position="202"/>
    </location>
</feature>
<sequence length="365" mass="39802">MEASKKRKLGSGEAADAPVQDDTKVLMRLLEPFSRDQLVAILVSAAMQHNSILTEIKTMASTDVVHRKIFVRGLPWDITSDRLRLHFVQFGPIDDAIVIMDKATGKSKGFGFVTFADMEAADHALEAQPHDIDGRKCPCNLAATHESSSSRQRADVAASYQKAPPAAYTPPPATPYPPPAPSHAPSSSTSGDAGPPGDETDRKLFVRGLHWDTQVETVTTEFAKYGEIEDISVMKDRQTGKSKGYGFIVYRHQNAAKRALAQPMKLIEGRNTHCNLASQPTRGNNNNAAASHHHAQSSHAHHPPGPPFHAPPMQPAYPPPMYMVPPSYGMPPPPYADPAAYPAYPQPPPMPGYGYHMQHPPPPRQ</sequence>
<gene>
    <name evidence="5" type="ORF">SPRG_05436</name>
</gene>
<dbReference type="InterPro" id="IPR050886">
    <property type="entry name" value="RNA-binding_reg"/>
</dbReference>
<dbReference type="AlphaFoldDB" id="A0A067CRS6"/>
<dbReference type="PROSITE" id="PS50102">
    <property type="entry name" value="RRM"/>
    <property type="match status" value="2"/>
</dbReference>
<dbReference type="GeneID" id="24127832"/>
<feature type="compositionally biased region" description="Pro residues" evidence="3">
    <location>
        <begin position="303"/>
        <end position="312"/>
    </location>
</feature>
<dbReference type="OMA" id="ASRECPH"/>
<dbReference type="VEuPathDB" id="FungiDB:SPRG_05436"/>
<dbReference type="InterPro" id="IPR035979">
    <property type="entry name" value="RBD_domain_sf"/>
</dbReference>
<accession>A0A067CRS6</accession>
<feature type="compositionally biased region" description="Pro residues" evidence="3">
    <location>
        <begin position="167"/>
        <end position="182"/>
    </location>
</feature>
<keyword evidence="1 2" id="KW-0694">RNA-binding</keyword>
<feature type="region of interest" description="Disordered" evidence="3">
    <location>
        <begin position="335"/>
        <end position="365"/>
    </location>
</feature>
<evidence type="ECO:0000256" key="1">
    <source>
        <dbReference type="ARBA" id="ARBA00022884"/>
    </source>
</evidence>
<dbReference type="SMART" id="SM00360">
    <property type="entry name" value="RRM"/>
    <property type="match status" value="2"/>
</dbReference>
<dbReference type="SUPFAM" id="SSF54928">
    <property type="entry name" value="RNA-binding domain, RBD"/>
    <property type="match status" value="2"/>
</dbReference>
<evidence type="ECO:0000256" key="2">
    <source>
        <dbReference type="PROSITE-ProRule" id="PRU00176"/>
    </source>
</evidence>
<dbReference type="OrthoDB" id="1875751at2759"/>
<evidence type="ECO:0000256" key="3">
    <source>
        <dbReference type="SAM" id="MobiDB-lite"/>
    </source>
</evidence>
<dbReference type="Pfam" id="PF00076">
    <property type="entry name" value="RRM_1"/>
    <property type="match status" value="2"/>
</dbReference>
<feature type="compositionally biased region" description="Basic residues" evidence="3">
    <location>
        <begin position="291"/>
        <end position="302"/>
    </location>
</feature>
<dbReference type="Proteomes" id="UP000030745">
    <property type="component" value="Unassembled WGS sequence"/>
</dbReference>
<dbReference type="PANTHER" id="PTHR48024:SF45">
    <property type="entry name" value="RNA BINDING DOMAIN PROTEIN"/>
    <property type="match status" value="1"/>
</dbReference>
<dbReference type="InterPro" id="IPR000504">
    <property type="entry name" value="RRM_dom"/>
</dbReference>
<dbReference type="GO" id="GO:0003723">
    <property type="term" value="F:RNA binding"/>
    <property type="evidence" value="ECO:0007669"/>
    <property type="project" value="UniProtKB-UniRule"/>
</dbReference>
<feature type="compositionally biased region" description="Polar residues" evidence="3">
    <location>
        <begin position="277"/>
        <end position="287"/>
    </location>
</feature>
<dbReference type="KEGG" id="spar:SPRG_05436"/>
<name>A0A067CRS6_SAPPC</name>
<evidence type="ECO:0000259" key="4">
    <source>
        <dbReference type="PROSITE" id="PS50102"/>
    </source>
</evidence>
<dbReference type="Gene3D" id="3.30.70.330">
    <property type="match status" value="2"/>
</dbReference>
<proteinExistence type="predicted"/>
<organism evidence="5 6">
    <name type="scientific">Saprolegnia parasitica (strain CBS 223.65)</name>
    <dbReference type="NCBI Taxonomy" id="695850"/>
    <lineage>
        <taxon>Eukaryota</taxon>
        <taxon>Sar</taxon>
        <taxon>Stramenopiles</taxon>
        <taxon>Oomycota</taxon>
        <taxon>Saprolegniomycetes</taxon>
        <taxon>Saprolegniales</taxon>
        <taxon>Saprolegniaceae</taxon>
        <taxon>Saprolegnia</taxon>
    </lineage>
</organism>
<dbReference type="RefSeq" id="XP_012200071.1">
    <property type="nucleotide sequence ID" value="XM_012344681.1"/>
</dbReference>
<protein>
    <recommendedName>
        <fullName evidence="4">RRM domain-containing protein</fullName>
    </recommendedName>
</protein>